<dbReference type="UniPathway" id="UPA00219"/>
<comment type="similarity">
    <text evidence="16">Belongs to the MurB family.</text>
</comment>
<dbReference type="PANTHER" id="PTHR21071:SF4">
    <property type="entry name" value="UDP-N-ACETYLENOLPYRUVOYLGLUCOSAMINE REDUCTASE"/>
    <property type="match status" value="1"/>
</dbReference>
<accession>A0A1D8GLJ2</accession>
<dbReference type="Gene3D" id="3.90.78.10">
    <property type="entry name" value="UDP-N-acetylenolpyruvoylglucosamine reductase, C-terminal domain"/>
    <property type="match status" value="1"/>
</dbReference>
<feature type="active site" description="Proton donor" evidence="16">
    <location>
        <position position="227"/>
    </location>
</feature>
<dbReference type="GO" id="GO:0051301">
    <property type="term" value="P:cell division"/>
    <property type="evidence" value="ECO:0007669"/>
    <property type="project" value="UniProtKB-KW"/>
</dbReference>
<dbReference type="KEGG" id="gfe:Gferi_20880"/>
<comment type="function">
    <text evidence="2 16">Cell wall formation.</text>
</comment>
<dbReference type="Pfam" id="PF01565">
    <property type="entry name" value="FAD_binding_4"/>
    <property type="match status" value="1"/>
</dbReference>
<evidence type="ECO:0000256" key="11">
    <source>
        <dbReference type="ARBA" id="ARBA00022984"/>
    </source>
</evidence>
<dbReference type="STRING" id="1424294.Gferi_20880"/>
<dbReference type="InterPro" id="IPR036635">
    <property type="entry name" value="MurB_C_sf"/>
</dbReference>
<comment type="subcellular location">
    <subcellularLocation>
        <location evidence="3 16">Cytoplasm</location>
    </subcellularLocation>
</comment>
<evidence type="ECO:0000256" key="13">
    <source>
        <dbReference type="ARBA" id="ARBA00023306"/>
    </source>
</evidence>
<keyword evidence="11 16" id="KW-0573">Peptidoglycan synthesis</keyword>
<evidence type="ECO:0000256" key="15">
    <source>
        <dbReference type="ARBA" id="ARBA00048914"/>
    </source>
</evidence>
<evidence type="ECO:0000256" key="4">
    <source>
        <dbReference type="ARBA" id="ARBA00004752"/>
    </source>
</evidence>
<dbReference type="EMBL" id="CP017269">
    <property type="protein sequence ID" value="AOT71770.1"/>
    <property type="molecule type" value="Genomic_DNA"/>
</dbReference>
<dbReference type="HAMAP" id="MF_00037">
    <property type="entry name" value="MurB"/>
    <property type="match status" value="1"/>
</dbReference>
<dbReference type="Gene3D" id="3.30.465.10">
    <property type="match status" value="1"/>
</dbReference>
<evidence type="ECO:0000256" key="16">
    <source>
        <dbReference type="HAMAP-Rule" id="MF_00037"/>
    </source>
</evidence>
<dbReference type="SUPFAM" id="SSF56176">
    <property type="entry name" value="FAD-binding/transporter-associated domain-like"/>
    <property type="match status" value="1"/>
</dbReference>
<keyword evidence="19" id="KW-1185">Reference proteome</keyword>
<dbReference type="GO" id="GO:0005829">
    <property type="term" value="C:cytosol"/>
    <property type="evidence" value="ECO:0007669"/>
    <property type="project" value="TreeGrafter"/>
</dbReference>
<feature type="active site" evidence="16">
    <location>
        <position position="297"/>
    </location>
</feature>
<keyword evidence="6 16" id="KW-0132">Cell division</keyword>
<feature type="domain" description="FAD-binding PCMH-type" evidence="17">
    <location>
        <begin position="33"/>
        <end position="213"/>
    </location>
</feature>
<evidence type="ECO:0000256" key="7">
    <source>
        <dbReference type="ARBA" id="ARBA00022630"/>
    </source>
</evidence>
<feature type="active site" evidence="16">
    <location>
        <position position="177"/>
    </location>
</feature>
<evidence type="ECO:0000256" key="2">
    <source>
        <dbReference type="ARBA" id="ARBA00003921"/>
    </source>
</evidence>
<name>A0A1D8GLJ2_9FIRM</name>
<dbReference type="GO" id="GO:0071949">
    <property type="term" value="F:FAD binding"/>
    <property type="evidence" value="ECO:0007669"/>
    <property type="project" value="InterPro"/>
</dbReference>
<evidence type="ECO:0000259" key="17">
    <source>
        <dbReference type="PROSITE" id="PS51387"/>
    </source>
</evidence>
<comment type="pathway">
    <text evidence="4 16">Cell wall biogenesis; peptidoglycan biosynthesis.</text>
</comment>
<dbReference type="SUPFAM" id="SSF56194">
    <property type="entry name" value="Uridine diphospho-N-Acetylenolpyruvylglucosamine reductase, MurB, C-terminal domain"/>
    <property type="match status" value="1"/>
</dbReference>
<dbReference type="GO" id="GO:0008762">
    <property type="term" value="F:UDP-N-acetylmuramate dehydrogenase activity"/>
    <property type="evidence" value="ECO:0007669"/>
    <property type="project" value="UniProtKB-UniRule"/>
</dbReference>
<dbReference type="InterPro" id="IPR011601">
    <property type="entry name" value="MurB_C"/>
</dbReference>
<dbReference type="InterPro" id="IPR036318">
    <property type="entry name" value="FAD-bd_PCMH-like_sf"/>
</dbReference>
<reference evidence="18 19" key="1">
    <citation type="submission" date="2016-09" db="EMBL/GenBank/DDBJ databases">
        <title>Genomic analysis reveals versatility of anaerobic energy metabolism of Geosporobacter ferrireducens IRF9 of phylum Firmicutes.</title>
        <authorList>
            <person name="Kim S.-J."/>
        </authorList>
    </citation>
    <scope>NUCLEOTIDE SEQUENCE [LARGE SCALE GENOMIC DNA]</scope>
    <source>
        <strain evidence="18 19">IRF9</strain>
    </source>
</reference>
<dbReference type="EC" id="1.3.1.98" evidence="16"/>
<evidence type="ECO:0000256" key="12">
    <source>
        <dbReference type="ARBA" id="ARBA00023002"/>
    </source>
</evidence>
<evidence type="ECO:0000256" key="9">
    <source>
        <dbReference type="ARBA" id="ARBA00022857"/>
    </source>
</evidence>
<dbReference type="GO" id="GO:0071555">
    <property type="term" value="P:cell wall organization"/>
    <property type="evidence" value="ECO:0007669"/>
    <property type="project" value="UniProtKB-KW"/>
</dbReference>
<keyword evidence="10 16" id="KW-0133">Cell shape</keyword>
<evidence type="ECO:0000256" key="10">
    <source>
        <dbReference type="ARBA" id="ARBA00022960"/>
    </source>
</evidence>
<keyword evidence="8 16" id="KW-0274">FAD</keyword>
<dbReference type="Gene3D" id="3.30.43.10">
    <property type="entry name" value="Uridine Diphospho-n-acetylenolpyruvylglucosamine Reductase, domain 2"/>
    <property type="match status" value="1"/>
</dbReference>
<evidence type="ECO:0000256" key="8">
    <source>
        <dbReference type="ARBA" id="ARBA00022827"/>
    </source>
</evidence>
<dbReference type="Pfam" id="PF02873">
    <property type="entry name" value="MurB_C"/>
    <property type="match status" value="1"/>
</dbReference>
<dbReference type="AlphaFoldDB" id="A0A1D8GLJ2"/>
<organism evidence="18 19">
    <name type="scientific">Geosporobacter ferrireducens</name>
    <dbReference type="NCBI Taxonomy" id="1424294"/>
    <lineage>
        <taxon>Bacteria</taxon>
        <taxon>Bacillati</taxon>
        <taxon>Bacillota</taxon>
        <taxon>Clostridia</taxon>
        <taxon>Peptostreptococcales</taxon>
        <taxon>Thermotaleaceae</taxon>
        <taxon>Geosporobacter</taxon>
    </lineage>
</organism>
<dbReference type="PROSITE" id="PS51387">
    <property type="entry name" value="FAD_PCMH"/>
    <property type="match status" value="1"/>
</dbReference>
<evidence type="ECO:0000256" key="5">
    <source>
        <dbReference type="ARBA" id="ARBA00022490"/>
    </source>
</evidence>
<keyword evidence="14 16" id="KW-0961">Cell wall biogenesis/degradation</keyword>
<gene>
    <name evidence="16" type="primary">murB</name>
    <name evidence="18" type="ORF">Gferi_20880</name>
</gene>
<dbReference type="GO" id="GO:0008360">
    <property type="term" value="P:regulation of cell shape"/>
    <property type="evidence" value="ECO:0007669"/>
    <property type="project" value="UniProtKB-KW"/>
</dbReference>
<proteinExistence type="inferred from homology"/>
<keyword evidence="7 16" id="KW-0285">Flavoprotein</keyword>
<dbReference type="InterPro" id="IPR006094">
    <property type="entry name" value="Oxid_FAD_bind_N"/>
</dbReference>
<sequence length="304" mass="33204">MNIEMIQQKLLEKIHIDHLRINEHMSKHTSFKIGGPADIMVLPTTVDEIKHALTLCKEYSIPYQIIGNGSNLLVRDKGIRGVVIKIAENYNAVRVEDNIVTAQAGILLSTLSKKIMEYALAGFEFASGIPGTLGGAVAMNAGAYGSEMKEVLQGATLMDDKGNVIYLDRDALELEYRNSIVLKKGYIVLEAKIALQFGDLGKIKEITNELTQKRTTKQPLHLPSAGSTFKRPPGFFAGKLIEDSGLKGVRVGDAQVSDLHSGFIVNIGKASAEDVLNLIGLVQKVVRDKFGVDLHPEVRIIGEE</sequence>
<protein>
    <recommendedName>
        <fullName evidence="16">UDP-N-acetylenolpyruvoylglucosamine reductase</fullName>
        <ecNumber evidence="16">1.3.1.98</ecNumber>
    </recommendedName>
    <alternativeName>
        <fullName evidence="16">UDP-N-acetylmuramate dehydrogenase</fullName>
    </alternativeName>
</protein>
<dbReference type="NCBIfam" id="TIGR00179">
    <property type="entry name" value="murB"/>
    <property type="match status" value="1"/>
</dbReference>
<evidence type="ECO:0000313" key="18">
    <source>
        <dbReference type="EMBL" id="AOT71770.1"/>
    </source>
</evidence>
<dbReference type="RefSeq" id="WP_069979947.1">
    <property type="nucleotide sequence ID" value="NZ_CP017269.1"/>
</dbReference>
<dbReference type="NCBIfam" id="NF010480">
    <property type="entry name" value="PRK13905.1"/>
    <property type="match status" value="1"/>
</dbReference>
<dbReference type="InterPro" id="IPR016169">
    <property type="entry name" value="FAD-bd_PCMH_sub2"/>
</dbReference>
<evidence type="ECO:0000256" key="6">
    <source>
        <dbReference type="ARBA" id="ARBA00022618"/>
    </source>
</evidence>
<dbReference type="PANTHER" id="PTHR21071">
    <property type="entry name" value="UDP-N-ACETYLENOLPYRUVOYLGLUCOSAMINE REDUCTASE"/>
    <property type="match status" value="1"/>
</dbReference>
<evidence type="ECO:0000256" key="14">
    <source>
        <dbReference type="ARBA" id="ARBA00023316"/>
    </source>
</evidence>
<dbReference type="InterPro" id="IPR016167">
    <property type="entry name" value="FAD-bd_PCMH_sub1"/>
</dbReference>
<dbReference type="Proteomes" id="UP000095743">
    <property type="component" value="Chromosome"/>
</dbReference>
<keyword evidence="12 16" id="KW-0560">Oxidoreductase</keyword>
<evidence type="ECO:0000256" key="3">
    <source>
        <dbReference type="ARBA" id="ARBA00004496"/>
    </source>
</evidence>
<comment type="catalytic activity">
    <reaction evidence="15 16">
        <text>UDP-N-acetyl-alpha-D-muramate + NADP(+) = UDP-N-acetyl-3-O-(1-carboxyvinyl)-alpha-D-glucosamine + NADPH + H(+)</text>
        <dbReference type="Rhea" id="RHEA:12248"/>
        <dbReference type="ChEBI" id="CHEBI:15378"/>
        <dbReference type="ChEBI" id="CHEBI:57783"/>
        <dbReference type="ChEBI" id="CHEBI:58349"/>
        <dbReference type="ChEBI" id="CHEBI:68483"/>
        <dbReference type="ChEBI" id="CHEBI:70757"/>
        <dbReference type="EC" id="1.3.1.98"/>
    </reaction>
</comment>
<dbReference type="InterPro" id="IPR003170">
    <property type="entry name" value="MurB"/>
</dbReference>
<keyword evidence="5 16" id="KW-0963">Cytoplasm</keyword>
<evidence type="ECO:0000256" key="1">
    <source>
        <dbReference type="ARBA" id="ARBA00001974"/>
    </source>
</evidence>
<evidence type="ECO:0000313" key="19">
    <source>
        <dbReference type="Proteomes" id="UP000095743"/>
    </source>
</evidence>
<dbReference type="InterPro" id="IPR016166">
    <property type="entry name" value="FAD-bd_PCMH"/>
</dbReference>
<keyword evidence="13 16" id="KW-0131">Cell cycle</keyword>
<dbReference type="GO" id="GO:0009252">
    <property type="term" value="P:peptidoglycan biosynthetic process"/>
    <property type="evidence" value="ECO:0007669"/>
    <property type="project" value="UniProtKB-UniRule"/>
</dbReference>
<comment type="cofactor">
    <cofactor evidence="1 16">
        <name>FAD</name>
        <dbReference type="ChEBI" id="CHEBI:57692"/>
    </cofactor>
</comment>
<keyword evidence="9 16" id="KW-0521">NADP</keyword>